<keyword evidence="2" id="KW-1185">Reference proteome</keyword>
<dbReference type="PANTHER" id="PTHR33240">
    <property type="entry name" value="OS08G0508500 PROTEIN"/>
    <property type="match status" value="1"/>
</dbReference>
<evidence type="ECO:0000313" key="2">
    <source>
        <dbReference type="Proteomes" id="UP000195402"/>
    </source>
</evidence>
<dbReference type="EMBL" id="MVGT01003184">
    <property type="protein sequence ID" value="OVA05075.1"/>
    <property type="molecule type" value="Genomic_DNA"/>
</dbReference>
<reference evidence="1 2" key="1">
    <citation type="journal article" date="2017" name="Mol. Plant">
        <title>The Genome of Medicinal Plant Macleaya cordata Provides New Insights into Benzylisoquinoline Alkaloids Metabolism.</title>
        <authorList>
            <person name="Liu X."/>
            <person name="Liu Y."/>
            <person name="Huang P."/>
            <person name="Ma Y."/>
            <person name="Qing Z."/>
            <person name="Tang Q."/>
            <person name="Cao H."/>
            <person name="Cheng P."/>
            <person name="Zheng Y."/>
            <person name="Yuan Z."/>
            <person name="Zhou Y."/>
            <person name="Liu J."/>
            <person name="Tang Z."/>
            <person name="Zhuo Y."/>
            <person name="Zhang Y."/>
            <person name="Yu L."/>
            <person name="Huang J."/>
            <person name="Yang P."/>
            <person name="Peng Q."/>
            <person name="Zhang J."/>
            <person name="Jiang W."/>
            <person name="Zhang Z."/>
            <person name="Lin K."/>
            <person name="Ro D.K."/>
            <person name="Chen X."/>
            <person name="Xiong X."/>
            <person name="Shang Y."/>
            <person name="Huang S."/>
            <person name="Zeng J."/>
        </authorList>
    </citation>
    <scope>NUCLEOTIDE SEQUENCE [LARGE SCALE GENOMIC DNA]</scope>
    <source>
        <strain evidence="2">cv. BLH2017</strain>
        <tissue evidence="1">Root</tissue>
    </source>
</reference>
<proteinExistence type="predicted"/>
<dbReference type="InterPro" id="IPR021109">
    <property type="entry name" value="Peptidase_aspartic_dom_sf"/>
</dbReference>
<dbReference type="PANTHER" id="PTHR33240:SF15">
    <property type="entry name" value="GAG-PRO-LIKE PROTEIN"/>
    <property type="match status" value="1"/>
</dbReference>
<name>A0A200Q3P3_MACCD</name>
<accession>A0A200Q3P3</accession>
<gene>
    <name evidence="1" type="ORF">BVC80_13g7</name>
</gene>
<protein>
    <submittedName>
        <fullName evidence="1">Uncharacterized protein</fullName>
    </submittedName>
</protein>
<dbReference type="Gene3D" id="2.40.70.10">
    <property type="entry name" value="Acid Proteases"/>
    <property type="match status" value="1"/>
</dbReference>
<comment type="caution">
    <text evidence="1">The sequence shown here is derived from an EMBL/GenBank/DDBJ whole genome shotgun (WGS) entry which is preliminary data.</text>
</comment>
<dbReference type="InParanoid" id="A0A200Q3P3"/>
<dbReference type="CDD" id="cd00303">
    <property type="entry name" value="retropepsin_like"/>
    <property type="match status" value="1"/>
</dbReference>
<dbReference type="AlphaFoldDB" id="A0A200Q3P3"/>
<sequence length="319" mass="35598">MEDLLKPPIDLRGSLIPKTQDHVWADPFKEVQHQTRTRKVYKTTHLRVDNPVAVARGSLFQTLPQKPSEEEDKLVVYQLRRTKANVSIWGLLKASSKHREALLSALNAIQDDTRITPEELVATVAQVRGIPAILFSDEDLPIGGVSHNRALNITVGWNHLIIPLVLVDNGSGVNICTLKMARIMGLKDEDMTLQEGTSRTVKGFDNGKKSVTGEFTTAIQTGWVWIEVHFLVMNIDDNFNLLLGRPWLHQNNVVASTAHQKVKFPHKGKIIVIFSDNDEAQEMANSKGKNAAPVIEPVRTLCNYTEEAINVLQAGPMIR</sequence>
<organism evidence="1 2">
    <name type="scientific">Macleaya cordata</name>
    <name type="common">Five-seeded plume-poppy</name>
    <name type="synonym">Bocconia cordata</name>
    <dbReference type="NCBI Taxonomy" id="56857"/>
    <lineage>
        <taxon>Eukaryota</taxon>
        <taxon>Viridiplantae</taxon>
        <taxon>Streptophyta</taxon>
        <taxon>Embryophyta</taxon>
        <taxon>Tracheophyta</taxon>
        <taxon>Spermatophyta</taxon>
        <taxon>Magnoliopsida</taxon>
        <taxon>Ranunculales</taxon>
        <taxon>Papaveraceae</taxon>
        <taxon>Papaveroideae</taxon>
        <taxon>Macleaya</taxon>
    </lineage>
</organism>
<evidence type="ECO:0000313" key="1">
    <source>
        <dbReference type="EMBL" id="OVA05075.1"/>
    </source>
</evidence>
<dbReference type="OrthoDB" id="1724165at2759"/>
<dbReference type="Proteomes" id="UP000195402">
    <property type="component" value="Unassembled WGS sequence"/>
</dbReference>